<dbReference type="OrthoDB" id="323192at2157"/>
<dbReference type="GO" id="GO:0003676">
    <property type="term" value="F:nucleic acid binding"/>
    <property type="evidence" value="ECO:0007669"/>
    <property type="project" value="InterPro"/>
</dbReference>
<dbReference type="Proteomes" id="UP000199370">
    <property type="component" value="Unassembled WGS sequence"/>
</dbReference>
<dbReference type="InterPro" id="IPR012337">
    <property type="entry name" value="RNaseH-like_sf"/>
</dbReference>
<keyword evidence="1" id="KW-0269">Exonuclease</keyword>
<dbReference type="EMBL" id="FNIA01000062">
    <property type="protein sequence ID" value="SDN53643.1"/>
    <property type="molecule type" value="Genomic_DNA"/>
</dbReference>
<keyword evidence="1" id="KW-0378">Hydrolase</keyword>
<dbReference type="RefSeq" id="WP_089736683.1">
    <property type="nucleotide sequence ID" value="NZ_FNIA01000062.1"/>
</dbReference>
<name>A0A1H0C716_9EURY</name>
<dbReference type="GO" id="GO:0004527">
    <property type="term" value="F:exonuclease activity"/>
    <property type="evidence" value="ECO:0007669"/>
    <property type="project" value="UniProtKB-KW"/>
</dbReference>
<sequence length="241" mass="26755">MSSSGTRRLALDIETISPHLTPDDDPDWEDPEDFQLAAIGLAYDGPEAGGRLPRTQILTRRAPGLASELDLLRRTNAELWAYQPDEIVTYAGDFFDLPILKKRPVYAADGPAGDGLAGDLKTIIESAESVDLGDFAAEAYGYGTGLDDLIQHQEVGLRRTFFDDYAHELDLQRIRPTDADTDYVDSGDIPGIMETWLHARSDSHDDIGPCNLEHTERMLSDYILGDIEHLITLSHRIPFSE</sequence>
<dbReference type="AlphaFoldDB" id="A0A1H0C716"/>
<dbReference type="InterPro" id="IPR036397">
    <property type="entry name" value="RNaseH_sf"/>
</dbReference>
<keyword evidence="2" id="KW-1185">Reference proteome</keyword>
<organism evidence="1 2">
    <name type="scientific">Haloarchaeobius iranensis</name>
    <dbReference type="NCBI Taxonomy" id="996166"/>
    <lineage>
        <taxon>Archaea</taxon>
        <taxon>Methanobacteriati</taxon>
        <taxon>Methanobacteriota</taxon>
        <taxon>Stenosarchaea group</taxon>
        <taxon>Halobacteria</taxon>
        <taxon>Halobacteriales</taxon>
        <taxon>Halorubellaceae</taxon>
        <taxon>Haloarchaeobius</taxon>
    </lineage>
</organism>
<evidence type="ECO:0000313" key="1">
    <source>
        <dbReference type="EMBL" id="SDN53643.1"/>
    </source>
</evidence>
<dbReference type="SUPFAM" id="SSF53098">
    <property type="entry name" value="Ribonuclease H-like"/>
    <property type="match status" value="1"/>
</dbReference>
<dbReference type="Gene3D" id="3.30.420.10">
    <property type="entry name" value="Ribonuclease H-like superfamily/Ribonuclease H"/>
    <property type="match status" value="1"/>
</dbReference>
<accession>A0A1H0C716</accession>
<evidence type="ECO:0000313" key="2">
    <source>
        <dbReference type="Proteomes" id="UP000199370"/>
    </source>
</evidence>
<protein>
    <submittedName>
        <fullName evidence="1">DNA polymerase family B, exonuclease domain</fullName>
    </submittedName>
</protein>
<gene>
    <name evidence="1" type="ORF">SAMN05192554_1623</name>
</gene>
<keyword evidence="1" id="KW-0540">Nuclease</keyword>
<proteinExistence type="predicted"/>
<reference evidence="1 2" key="1">
    <citation type="submission" date="2016-10" db="EMBL/GenBank/DDBJ databases">
        <authorList>
            <person name="de Groot N.N."/>
        </authorList>
    </citation>
    <scope>NUCLEOTIDE SEQUENCE [LARGE SCALE GENOMIC DNA]</scope>
    <source>
        <strain evidence="2">EB21,IBRC-M 10013,KCTC 4048</strain>
    </source>
</reference>